<keyword evidence="3" id="KW-0472">Membrane</keyword>
<dbReference type="KEGG" id="ccat:101448497"/>
<organism evidence="5">
    <name type="scientific">Ceratitis capitata</name>
    <name type="common">Mediterranean fruit fly</name>
    <name type="synonym">Tephritis capitata</name>
    <dbReference type="NCBI Taxonomy" id="7213"/>
    <lineage>
        <taxon>Eukaryota</taxon>
        <taxon>Metazoa</taxon>
        <taxon>Ecdysozoa</taxon>
        <taxon>Arthropoda</taxon>
        <taxon>Hexapoda</taxon>
        <taxon>Insecta</taxon>
        <taxon>Pterygota</taxon>
        <taxon>Neoptera</taxon>
        <taxon>Endopterygota</taxon>
        <taxon>Diptera</taxon>
        <taxon>Brachycera</taxon>
        <taxon>Muscomorpha</taxon>
        <taxon>Tephritoidea</taxon>
        <taxon>Tephritidae</taxon>
        <taxon>Ceratitis</taxon>
        <taxon>Ceratitis</taxon>
    </lineage>
</organism>
<sequence>MFFEFFDSPLAWPTFLAAINIYFIYYFTQVVKRPRLICASGPFENFLVANVRTISEKYWPTFWCLGGGAQTLVANTIRQWTVPKVNYRKEILKLKDGGELGLHWLEDGCVENSPCLIIIPGFIGESQTEYMRSLVKTANKAGLRVVSYNYRGLGGVALKTARLYTLNCYEDLSEVIRHVHGKLPNGCKLGCAAVSLGTLMLGAYLADEKEEANKYLTAAMMISPPCDLKLGMQSMERPYFNRFFNYAIMWEVIRKFGSYDILKKSNIDLDLILTSNTISDFIDKMLVKSSLFPSLDVCYADAKLHNKFENISTPLLCICGADDIFQPADALPLAEVSKSSFVAMVLTEHGGHIGFLEGWWPFRGVQYLERVFVEYFTKTLFDKDGSFQKIKEQLGVFN</sequence>
<gene>
    <name evidence="5" type="primary">ABHD3</name>
</gene>
<dbReference type="EMBL" id="GAMC01010563">
    <property type="protein sequence ID" value="JAB95992.1"/>
    <property type="molecule type" value="mRNA"/>
</dbReference>
<dbReference type="GO" id="GO:0051793">
    <property type="term" value="P:medium-chain fatty acid catabolic process"/>
    <property type="evidence" value="ECO:0007669"/>
    <property type="project" value="TreeGrafter"/>
</dbReference>
<dbReference type="InterPro" id="IPR012020">
    <property type="entry name" value="ABHD4"/>
</dbReference>
<dbReference type="GO" id="GO:0008126">
    <property type="term" value="F:acetylesterase activity"/>
    <property type="evidence" value="ECO:0007669"/>
    <property type="project" value="TreeGrafter"/>
</dbReference>
<proteinExistence type="evidence at transcript level"/>
<reference evidence="5" key="2">
    <citation type="journal article" date="2014" name="BMC Genomics">
        <title>A genomic perspective to assessing quality of mass-reared SIT flies used in Mediterranean fruit fly (Ceratitis capitata) eradication in California.</title>
        <authorList>
            <person name="Calla B."/>
            <person name="Hall B."/>
            <person name="Hou S."/>
            <person name="Geib S.M."/>
        </authorList>
    </citation>
    <scope>NUCLEOTIDE SEQUENCE</scope>
</reference>
<evidence type="ECO:0000256" key="1">
    <source>
        <dbReference type="ARBA" id="ARBA00010884"/>
    </source>
</evidence>
<feature type="active site" description="Charge relay system" evidence="2">
    <location>
        <position position="323"/>
    </location>
</feature>
<keyword evidence="5" id="KW-0378">Hydrolase</keyword>
<dbReference type="OrthoDB" id="247542at2759"/>
<evidence type="ECO:0000259" key="4">
    <source>
        <dbReference type="Pfam" id="PF12146"/>
    </source>
</evidence>
<keyword evidence="3" id="KW-0812">Transmembrane</keyword>
<protein>
    <submittedName>
        <fullName evidence="5">Abhydrolase domain-containing protein 3</fullName>
    </submittedName>
</protein>
<name>W8BBE5_CERCA</name>
<dbReference type="GO" id="GO:0051792">
    <property type="term" value="P:medium-chain fatty acid biosynthetic process"/>
    <property type="evidence" value="ECO:0007669"/>
    <property type="project" value="TreeGrafter"/>
</dbReference>
<dbReference type="PANTHER" id="PTHR10794">
    <property type="entry name" value="ABHYDROLASE DOMAIN-CONTAINING PROTEIN"/>
    <property type="match status" value="1"/>
</dbReference>
<dbReference type="InterPro" id="IPR050960">
    <property type="entry name" value="AB_hydrolase_4_sf"/>
</dbReference>
<comment type="similarity">
    <text evidence="1">Belongs to the AB hydrolase superfamily. AB hydrolase 4 family.</text>
</comment>
<evidence type="ECO:0000256" key="2">
    <source>
        <dbReference type="PIRSR" id="PIRSR005211-1"/>
    </source>
</evidence>
<feature type="active site" description="Charge relay system" evidence="2">
    <location>
        <position position="352"/>
    </location>
</feature>
<evidence type="ECO:0000313" key="5">
    <source>
        <dbReference type="EMBL" id="JAB95992.1"/>
    </source>
</evidence>
<dbReference type="AlphaFoldDB" id="W8BBE5"/>
<feature type="active site" description="Charge relay system" evidence="2">
    <location>
        <position position="195"/>
    </location>
</feature>
<reference evidence="5" key="1">
    <citation type="submission" date="2013-07" db="EMBL/GenBank/DDBJ databases">
        <authorList>
            <person name="Geib S."/>
        </authorList>
    </citation>
    <scope>NUCLEOTIDE SEQUENCE</scope>
</reference>
<dbReference type="PANTHER" id="PTHR10794:SF63">
    <property type="entry name" value="ALPHA_BETA HYDROLASE 1, ISOFORM A"/>
    <property type="match status" value="1"/>
</dbReference>
<dbReference type="GO" id="GO:0047372">
    <property type="term" value="F:monoacylglycerol lipase activity"/>
    <property type="evidence" value="ECO:0007669"/>
    <property type="project" value="TreeGrafter"/>
</dbReference>
<accession>W8BBE5</accession>
<dbReference type="Gene3D" id="3.40.50.1820">
    <property type="entry name" value="alpha/beta hydrolase"/>
    <property type="match status" value="1"/>
</dbReference>
<feature type="domain" description="Serine aminopeptidase S33" evidence="4">
    <location>
        <begin position="115"/>
        <end position="352"/>
    </location>
</feature>
<evidence type="ECO:0000256" key="3">
    <source>
        <dbReference type="SAM" id="Phobius"/>
    </source>
</evidence>
<keyword evidence="3" id="KW-1133">Transmembrane helix</keyword>
<dbReference type="GeneID" id="101448497"/>
<feature type="transmembrane region" description="Helical" evidence="3">
    <location>
        <begin position="12"/>
        <end position="28"/>
    </location>
</feature>
<dbReference type="PIRSF" id="PIRSF005211">
    <property type="entry name" value="Ab_hydro_YheT"/>
    <property type="match status" value="1"/>
</dbReference>
<dbReference type="InterPro" id="IPR029058">
    <property type="entry name" value="AB_hydrolase_fold"/>
</dbReference>
<dbReference type="Pfam" id="PF12146">
    <property type="entry name" value="Hydrolase_4"/>
    <property type="match status" value="1"/>
</dbReference>
<dbReference type="InterPro" id="IPR022742">
    <property type="entry name" value="Hydrolase_4"/>
</dbReference>
<dbReference type="SUPFAM" id="SSF53474">
    <property type="entry name" value="alpha/beta-Hydrolases"/>
    <property type="match status" value="1"/>
</dbReference>